<dbReference type="OMA" id="IMCDSII"/>
<reference evidence="4" key="1">
    <citation type="submission" date="2011-08" db="EMBL/GenBank/DDBJ databases">
        <authorList>
            <person name="Rombauts S."/>
        </authorList>
    </citation>
    <scope>NUCLEOTIDE SEQUENCE</scope>
    <source>
        <strain evidence="4">London</strain>
    </source>
</reference>
<dbReference type="Proteomes" id="UP000015104">
    <property type="component" value="Unassembled WGS sequence"/>
</dbReference>
<accession>T1JUV8</accession>
<keyword evidence="4" id="KW-1185">Reference proteome</keyword>
<feature type="region of interest" description="Disordered" evidence="1">
    <location>
        <begin position="377"/>
        <end position="408"/>
    </location>
</feature>
<proteinExistence type="predicted"/>
<dbReference type="PANTHER" id="PTHR37159:SF1">
    <property type="entry name" value="GH11867P"/>
    <property type="match status" value="1"/>
</dbReference>
<evidence type="ECO:0000313" key="4">
    <source>
        <dbReference type="Proteomes" id="UP000015104"/>
    </source>
</evidence>
<dbReference type="GO" id="GO:0016491">
    <property type="term" value="F:oxidoreductase activity"/>
    <property type="evidence" value="ECO:0007669"/>
    <property type="project" value="InterPro"/>
</dbReference>
<dbReference type="HOGENOM" id="CLU_674974_0_0_1"/>
<dbReference type="OrthoDB" id="6361347at2759"/>
<dbReference type="eggNOG" id="KOG3298">
    <property type="taxonomic scope" value="Eukaryota"/>
</dbReference>
<dbReference type="EnsemblMetazoa" id="tetur02g02350.1">
    <property type="protein sequence ID" value="tetur02g02350.1"/>
    <property type="gene ID" value="tetur02g02350"/>
</dbReference>
<gene>
    <name evidence="3" type="primary">107371145</name>
</gene>
<dbReference type="PANTHER" id="PTHR37159">
    <property type="entry name" value="GH11867P"/>
    <property type="match status" value="1"/>
</dbReference>
<feature type="compositionally biased region" description="Polar residues" evidence="1">
    <location>
        <begin position="381"/>
        <end position="408"/>
    </location>
</feature>
<dbReference type="KEGG" id="tut:107371145"/>
<dbReference type="AlphaFoldDB" id="T1JUV8"/>
<name>T1JUV8_TETUR</name>
<dbReference type="EMBL" id="CAEY01000784">
    <property type="status" value="NOT_ANNOTATED_CDS"/>
    <property type="molecule type" value="Genomic_DNA"/>
</dbReference>
<dbReference type="InterPro" id="IPR018713">
    <property type="entry name" value="MPAB/Lcp_cat_dom"/>
</dbReference>
<dbReference type="STRING" id="32264.T1JUV8"/>
<evidence type="ECO:0000259" key="2">
    <source>
        <dbReference type="Pfam" id="PF09995"/>
    </source>
</evidence>
<sequence length="408" mass="46195">MVTEKSILSSNFTNKLSPSVKEKVNEEIKRCSSTAEPAVESAKCKSNEEKLYQESLALYKKLKQEGYYIHGDNGSDGNVKPKWFDQKLFDLGKHLGQKYFFSCFFGHLCGVYILVQIPSIYETLLTTGNSRTISTLFKRYLSTLNHVKSWYDGDVWDPKSPAYESVAAVRKIHKLVSKRVNEGRKEGVDKVAISQFDMFLTLWGFVGNTYLHPKETGFPDEPGNMKAWLHFWRVIGYLMGVDDKYNICDDDDMDRTGSMMQVVWDQEYKPLLINRDPSVEKGKIMCDSIIESMRAILPILSTPGFIKYFHEMHCVESPVELETVGAKMGHRVLKLTMSKLLPSTIGEAIFNLLLIRSVNRCNANVAKIQKNLEGKGPINEADSNFTSDSVNTNMNDTPSNLDPISSDC</sequence>
<feature type="domain" description="ER-bound oxygenase mpaB/mpaB'/Rubber oxygenase catalytic" evidence="2">
    <location>
        <begin position="103"/>
        <end position="244"/>
    </location>
</feature>
<organism evidence="3 4">
    <name type="scientific">Tetranychus urticae</name>
    <name type="common">Two-spotted spider mite</name>
    <dbReference type="NCBI Taxonomy" id="32264"/>
    <lineage>
        <taxon>Eukaryota</taxon>
        <taxon>Metazoa</taxon>
        <taxon>Ecdysozoa</taxon>
        <taxon>Arthropoda</taxon>
        <taxon>Chelicerata</taxon>
        <taxon>Arachnida</taxon>
        <taxon>Acari</taxon>
        <taxon>Acariformes</taxon>
        <taxon>Trombidiformes</taxon>
        <taxon>Prostigmata</taxon>
        <taxon>Eleutherengona</taxon>
        <taxon>Raphignathae</taxon>
        <taxon>Tetranychoidea</taxon>
        <taxon>Tetranychidae</taxon>
        <taxon>Tetranychus</taxon>
    </lineage>
</organism>
<evidence type="ECO:0000256" key="1">
    <source>
        <dbReference type="SAM" id="MobiDB-lite"/>
    </source>
</evidence>
<dbReference type="Pfam" id="PF09995">
    <property type="entry name" value="MPAB_Lcp_cat"/>
    <property type="match status" value="1"/>
</dbReference>
<reference evidence="3" key="2">
    <citation type="submission" date="2015-06" db="UniProtKB">
        <authorList>
            <consortium name="EnsemblMetazoa"/>
        </authorList>
    </citation>
    <scope>IDENTIFICATION</scope>
</reference>
<protein>
    <recommendedName>
        <fullName evidence="2">ER-bound oxygenase mpaB/mpaB'/Rubber oxygenase catalytic domain-containing protein</fullName>
    </recommendedName>
</protein>
<evidence type="ECO:0000313" key="3">
    <source>
        <dbReference type="EnsemblMetazoa" id="tetur02g02350.1"/>
    </source>
</evidence>